<reference evidence="2 3" key="1">
    <citation type="submission" date="2017-08" db="EMBL/GenBank/DDBJ databases">
        <title>Infants hospitalized years apart are colonized by the same room-sourced microbial strains.</title>
        <authorList>
            <person name="Brooks B."/>
            <person name="Olm M.R."/>
            <person name="Firek B.A."/>
            <person name="Baker R."/>
            <person name="Thomas B.C."/>
            <person name="Morowitz M.J."/>
            <person name="Banfield J.F."/>
        </authorList>
    </citation>
    <scope>NUCLEOTIDE SEQUENCE [LARGE SCALE GENOMIC DNA]</scope>
    <source>
        <strain evidence="2">S2_003_000_R2_14</strain>
    </source>
</reference>
<dbReference type="AlphaFoldDB" id="A0A2W5SUM4"/>
<feature type="region of interest" description="Disordered" evidence="1">
    <location>
        <begin position="1"/>
        <end position="138"/>
    </location>
</feature>
<evidence type="ECO:0000313" key="2">
    <source>
        <dbReference type="EMBL" id="PZR05367.1"/>
    </source>
</evidence>
<evidence type="ECO:0000256" key="1">
    <source>
        <dbReference type="SAM" id="MobiDB-lite"/>
    </source>
</evidence>
<organism evidence="2 3">
    <name type="scientific">Archangium gephyra</name>
    <dbReference type="NCBI Taxonomy" id="48"/>
    <lineage>
        <taxon>Bacteria</taxon>
        <taxon>Pseudomonadati</taxon>
        <taxon>Myxococcota</taxon>
        <taxon>Myxococcia</taxon>
        <taxon>Myxococcales</taxon>
        <taxon>Cystobacterineae</taxon>
        <taxon>Archangiaceae</taxon>
        <taxon>Archangium</taxon>
    </lineage>
</organism>
<dbReference type="Proteomes" id="UP000249061">
    <property type="component" value="Unassembled WGS sequence"/>
</dbReference>
<protein>
    <submittedName>
        <fullName evidence="2">Uncharacterized protein</fullName>
    </submittedName>
</protein>
<accession>A0A2W5SUM4</accession>
<feature type="compositionally biased region" description="Polar residues" evidence="1">
    <location>
        <begin position="21"/>
        <end position="30"/>
    </location>
</feature>
<comment type="caution">
    <text evidence="2">The sequence shown here is derived from an EMBL/GenBank/DDBJ whole genome shotgun (WGS) entry which is preliminary data.</text>
</comment>
<evidence type="ECO:0000313" key="3">
    <source>
        <dbReference type="Proteomes" id="UP000249061"/>
    </source>
</evidence>
<name>A0A2W5SUM4_9BACT</name>
<feature type="region of interest" description="Disordered" evidence="1">
    <location>
        <begin position="152"/>
        <end position="177"/>
    </location>
</feature>
<proteinExistence type="predicted"/>
<sequence length="201" mass="21287">MSDEKKEPAPELFPYDEMSTGVASSLQRRAQQIVGKPPDVPTPDPSLKPMTGAQLAFKPKTGTHAAFKPNPPAASAPTTGTQPAFKPTTGTHAAFKPSTGTHAAFKPKPSTGTHAAFKPSQQPPAPREEEDEAPVFDAEKLQAQFRAMSITDSALGRGATTGKPVRPPKLPASAAEDTFVKTKMKEAESKVPDFNLDEDLG</sequence>
<gene>
    <name evidence="2" type="ORF">DI536_32350</name>
</gene>
<dbReference type="EMBL" id="QFQP01000045">
    <property type="protein sequence ID" value="PZR05367.1"/>
    <property type="molecule type" value="Genomic_DNA"/>
</dbReference>